<dbReference type="OrthoDB" id="195678at2759"/>
<evidence type="ECO:0000256" key="1">
    <source>
        <dbReference type="ARBA" id="ARBA00022729"/>
    </source>
</evidence>
<dbReference type="Gene3D" id="2.115.10.20">
    <property type="entry name" value="Glycosyl hydrolase domain, family 43"/>
    <property type="match status" value="2"/>
</dbReference>
<sequence length="342" mass="36604">MLLAFALVPSMAMAITTLGSDSYRSTSGTFDAGISPYNYAPSVMAEGVYKMWWCGVPAGAALPGDHILYAEATSYDGPWHSQDGTQPWQAVFQGTGTGTFDSKHTCDPSVVKVGDTYYMYYGAEQDDGLPTTAGVASSPDGINWTRLNNGQPIFTQAAQQKTGSAYGAGQPSVTYVNETFYMVFTDTTGAGANATSGNGQFLWRSSDVTFQTNTEVWTSTGWQAKTDENSRSYAIINSVSTDWQYSDVLDAFVLAHQSPNNITTLSFFDPQDFSSFKYEDVAIPGVWTEGPGIISRSDKHSVVTATADCGRVPMDIVRSTEGAPPTGLAHIGVDVILSGLTC</sequence>
<protein>
    <recommendedName>
        <fullName evidence="4">Glycosyl hydrolase family 32 N-terminal domain-containing protein</fullName>
    </recommendedName>
</protein>
<gene>
    <name evidence="2" type="ORF">TRUGW13939_02331</name>
</gene>
<evidence type="ECO:0008006" key="4">
    <source>
        <dbReference type="Google" id="ProtNLM"/>
    </source>
</evidence>
<dbReference type="EMBL" id="CP055898">
    <property type="protein sequence ID" value="QKX55239.1"/>
    <property type="molecule type" value="Genomic_DNA"/>
</dbReference>
<reference evidence="3" key="1">
    <citation type="submission" date="2020-06" db="EMBL/GenBank/DDBJ databases">
        <title>A chromosome-scale genome assembly of Talaromyces rugulosus W13939.</title>
        <authorList>
            <person name="Wang B."/>
            <person name="Guo L."/>
            <person name="Ye K."/>
            <person name="Wang L."/>
        </authorList>
    </citation>
    <scope>NUCLEOTIDE SEQUENCE [LARGE SCALE GENOMIC DNA]</scope>
    <source>
        <strain evidence="3">W13939</strain>
    </source>
</reference>
<dbReference type="SUPFAM" id="SSF75005">
    <property type="entry name" value="Arabinanase/levansucrase/invertase"/>
    <property type="match status" value="2"/>
</dbReference>
<keyword evidence="1" id="KW-0732">Signal</keyword>
<organism evidence="2 3">
    <name type="scientific">Talaromyces rugulosus</name>
    <name type="common">Penicillium rugulosum</name>
    <dbReference type="NCBI Taxonomy" id="121627"/>
    <lineage>
        <taxon>Eukaryota</taxon>
        <taxon>Fungi</taxon>
        <taxon>Dikarya</taxon>
        <taxon>Ascomycota</taxon>
        <taxon>Pezizomycotina</taxon>
        <taxon>Eurotiomycetes</taxon>
        <taxon>Eurotiomycetidae</taxon>
        <taxon>Eurotiales</taxon>
        <taxon>Trichocomaceae</taxon>
        <taxon>Talaromyces</taxon>
        <taxon>Talaromyces sect. Islandici</taxon>
    </lineage>
</organism>
<dbReference type="GeneID" id="55989840"/>
<evidence type="ECO:0000313" key="3">
    <source>
        <dbReference type="Proteomes" id="UP000509510"/>
    </source>
</evidence>
<dbReference type="AlphaFoldDB" id="A0A7H8QMZ2"/>
<evidence type="ECO:0000313" key="2">
    <source>
        <dbReference type="EMBL" id="QKX55239.1"/>
    </source>
</evidence>
<keyword evidence="3" id="KW-1185">Reference proteome</keyword>
<proteinExistence type="predicted"/>
<dbReference type="InterPro" id="IPR023296">
    <property type="entry name" value="Glyco_hydro_beta-prop_sf"/>
</dbReference>
<dbReference type="Proteomes" id="UP000509510">
    <property type="component" value="Chromosome I"/>
</dbReference>
<accession>A0A7H8QMZ2</accession>
<dbReference type="KEGG" id="trg:TRUGW13939_02331"/>
<name>A0A7H8QMZ2_TALRU</name>
<dbReference type="RefSeq" id="XP_035341418.1">
    <property type="nucleotide sequence ID" value="XM_035485525.1"/>
</dbReference>